<name>A0A1G6B5Y7_9STRE</name>
<organism evidence="1 2">
    <name type="scientific">Streptococcus henryi</name>
    <dbReference type="NCBI Taxonomy" id="439219"/>
    <lineage>
        <taxon>Bacteria</taxon>
        <taxon>Bacillati</taxon>
        <taxon>Bacillota</taxon>
        <taxon>Bacilli</taxon>
        <taxon>Lactobacillales</taxon>
        <taxon>Streptococcaceae</taxon>
        <taxon>Streptococcus</taxon>
    </lineage>
</organism>
<dbReference type="Pfam" id="PF10127">
    <property type="entry name" value="RlaP"/>
    <property type="match status" value="1"/>
</dbReference>
<evidence type="ECO:0008006" key="3">
    <source>
        <dbReference type="Google" id="ProtNLM"/>
    </source>
</evidence>
<dbReference type="Proteomes" id="UP000182508">
    <property type="component" value="Unassembled WGS sequence"/>
</dbReference>
<dbReference type="InterPro" id="IPR018775">
    <property type="entry name" value="RlaP"/>
</dbReference>
<protein>
    <recommendedName>
        <fullName evidence="3">Nucleotidyltransferase</fullName>
    </recommendedName>
</protein>
<dbReference type="STRING" id="439219.SAMN02910293_00810"/>
<sequence>MKDKILQEIKNIEAQEKVKIFLAVESGSRAWGFESPDSDYDVRFIYSRQTADYLKLQAQPDVIDWVLNDVLDINGWDLQKALRLLYKSNPTLIEWTKSPIVYYEAPECQGLKDLVEDYFSAKKSLYHYLNMAKTNYEKHLTGERIKVKKYFYALRPILAANWIVKRQTPPPIEFDKLVEAELPRNLMPVVQDLLERKQVLPEGGIIDRVEVVNAYLEAEMIRLNQLAADLPVEKVDWQKLNHYFLEVLGQDATR</sequence>
<dbReference type="EMBL" id="FMXP01000009">
    <property type="protein sequence ID" value="SDB16002.1"/>
    <property type="molecule type" value="Genomic_DNA"/>
</dbReference>
<dbReference type="AlphaFoldDB" id="A0A1G6B5Y7"/>
<dbReference type="eggNOG" id="COG3541">
    <property type="taxonomic scope" value="Bacteria"/>
</dbReference>
<keyword evidence="2" id="KW-1185">Reference proteome</keyword>
<dbReference type="PANTHER" id="PTHR34817:SF2">
    <property type="entry name" value="NUCLEOTIDYLTRANSFERASE"/>
    <property type="match status" value="1"/>
</dbReference>
<proteinExistence type="predicted"/>
<reference evidence="1 2" key="1">
    <citation type="submission" date="2016-10" db="EMBL/GenBank/DDBJ databases">
        <authorList>
            <person name="de Groot N.N."/>
        </authorList>
    </citation>
    <scope>NUCLEOTIDE SEQUENCE [LARGE SCALE GENOMIC DNA]</scope>
    <source>
        <strain evidence="1 2">A-4</strain>
    </source>
</reference>
<evidence type="ECO:0000313" key="2">
    <source>
        <dbReference type="Proteomes" id="UP000182508"/>
    </source>
</evidence>
<accession>A0A1G6B5Y7</accession>
<evidence type="ECO:0000313" key="1">
    <source>
        <dbReference type="EMBL" id="SDB16002.1"/>
    </source>
</evidence>
<gene>
    <name evidence="1" type="ORF">SAMN02910293_00810</name>
</gene>
<dbReference type="PANTHER" id="PTHR34817">
    <property type="entry name" value="NUCLEOTIDYLTRANSFERASE"/>
    <property type="match status" value="1"/>
</dbReference>